<comment type="subcellular location">
    <subcellularLocation>
        <location evidence="1">Secreted</location>
    </subcellularLocation>
</comment>
<dbReference type="Pfam" id="PF00629">
    <property type="entry name" value="MAM"/>
    <property type="match status" value="1"/>
</dbReference>
<dbReference type="OMA" id="IIMHEIM"/>
<organism evidence="14 15">
    <name type="scientific">Nematostella vectensis</name>
    <name type="common">Starlet sea anemone</name>
    <dbReference type="NCBI Taxonomy" id="45351"/>
    <lineage>
        <taxon>Eukaryota</taxon>
        <taxon>Metazoa</taxon>
        <taxon>Cnidaria</taxon>
        <taxon>Anthozoa</taxon>
        <taxon>Hexacorallia</taxon>
        <taxon>Actiniaria</taxon>
        <taxon>Edwardsiidae</taxon>
        <taxon>Nematostella</taxon>
    </lineage>
</organism>
<evidence type="ECO:0000256" key="6">
    <source>
        <dbReference type="ARBA" id="ARBA00022801"/>
    </source>
</evidence>
<evidence type="ECO:0000259" key="12">
    <source>
        <dbReference type="PROSITE" id="PS50060"/>
    </source>
</evidence>
<feature type="binding site" evidence="10">
    <location>
        <position position="64"/>
    </location>
    <ligand>
        <name>Zn(2+)</name>
        <dbReference type="ChEBI" id="CHEBI:29105"/>
        <note>catalytic</note>
    </ligand>
</feature>
<accession>A7STT7</accession>
<dbReference type="InterPro" id="IPR001506">
    <property type="entry name" value="Peptidase_M12A"/>
</dbReference>
<evidence type="ECO:0000256" key="8">
    <source>
        <dbReference type="ARBA" id="ARBA00023049"/>
    </source>
</evidence>
<feature type="non-terminal residue" evidence="14">
    <location>
        <position position="348"/>
    </location>
</feature>
<proteinExistence type="predicted"/>
<dbReference type="InterPro" id="IPR006026">
    <property type="entry name" value="Peptidase_Metallo"/>
</dbReference>
<dbReference type="CDD" id="cd06263">
    <property type="entry name" value="MAM"/>
    <property type="match status" value="1"/>
</dbReference>
<dbReference type="SMART" id="SM00235">
    <property type="entry name" value="ZnMc"/>
    <property type="match status" value="1"/>
</dbReference>
<feature type="disulfide bond" evidence="10">
    <location>
        <begin position="34"/>
        <end position="56"/>
    </location>
</feature>
<dbReference type="InterPro" id="IPR013320">
    <property type="entry name" value="ConA-like_dom_sf"/>
</dbReference>
<name>A7STT7_NEMVE</name>
<dbReference type="FunFam" id="2.60.120.200:FF:000182">
    <property type="entry name" value="MAM and LDL-receptor class A domain-containing protein 1"/>
    <property type="match status" value="1"/>
</dbReference>
<feature type="binding site" evidence="10">
    <location>
        <position position="74"/>
    </location>
    <ligand>
        <name>Zn(2+)</name>
        <dbReference type="ChEBI" id="CHEBI:29105"/>
        <note>catalytic</note>
    </ligand>
</feature>
<dbReference type="FunFam" id="3.40.390.10:FF:000137">
    <property type="entry name" value="Metalloendopeptidase"/>
    <property type="match status" value="1"/>
</dbReference>
<evidence type="ECO:0000313" key="14">
    <source>
        <dbReference type="EMBL" id="EDO32875.1"/>
    </source>
</evidence>
<dbReference type="Pfam" id="PF01400">
    <property type="entry name" value="Astacin"/>
    <property type="match status" value="1"/>
</dbReference>
<evidence type="ECO:0000313" key="15">
    <source>
        <dbReference type="Proteomes" id="UP000001593"/>
    </source>
</evidence>
<keyword evidence="3 10" id="KW-0645">Protease</keyword>
<dbReference type="GO" id="GO:0008270">
    <property type="term" value="F:zinc ion binding"/>
    <property type="evidence" value="ECO:0007669"/>
    <property type="project" value="UniProtKB-UniRule"/>
</dbReference>
<keyword evidence="6 10" id="KW-0378">Hydrolase</keyword>
<sequence length="348" mass="40780">IQAAIKEFHQHTCLQFKRRTDEEHWIKFTKGKGCWSFIGRIYWREGPQELSLGDRCNSKGIIMHEIMHAVGFWHEQSRPDRNQYVEILWENIQKGMESQFNKYRHTKVDNMGFNYDYQSIMHYGKRTFSRNGLPTIRAFHNPDMPLGRSDGFSTLDKQKMNWLYDCKSKLSFIAPAADALMCNFDKDMCFWENDWSSTPTFHWRRHRGHTPSRNTGPVSDHTSGMGYYIYLETSWPARRAYTATLISKWLPPSELKCLTFWYSMYGHSVGAMRVYIRDDFEIKKLLWLRSGQQGMKWRKADINISSSSRYRIIFEGVRGNGYTGDIALDDISFTNGKCNDPGSTTARA</sequence>
<evidence type="ECO:0000256" key="3">
    <source>
        <dbReference type="ARBA" id="ARBA00022670"/>
    </source>
</evidence>
<dbReference type="PhylomeDB" id="A7STT7"/>
<dbReference type="InterPro" id="IPR024079">
    <property type="entry name" value="MetalloPept_cat_dom_sf"/>
</dbReference>
<dbReference type="SUPFAM" id="SSF49899">
    <property type="entry name" value="Concanavalin A-like lectins/glucanases"/>
    <property type="match status" value="1"/>
</dbReference>
<comment type="cofactor">
    <cofactor evidence="10 11">
        <name>Zn(2+)</name>
        <dbReference type="ChEBI" id="CHEBI:29105"/>
    </cofactor>
    <text evidence="10 11">Binds 1 zinc ion per subunit.</text>
</comment>
<dbReference type="EMBL" id="DS469802">
    <property type="protein sequence ID" value="EDO32875.1"/>
    <property type="molecule type" value="Genomic_DNA"/>
</dbReference>
<dbReference type="Proteomes" id="UP000001593">
    <property type="component" value="Unassembled WGS sequence"/>
</dbReference>
<keyword evidence="9 10" id="KW-1015">Disulfide bond</keyword>
<evidence type="ECO:0000256" key="4">
    <source>
        <dbReference type="ARBA" id="ARBA00022723"/>
    </source>
</evidence>
<dbReference type="PRINTS" id="PR00480">
    <property type="entry name" value="ASTACIN"/>
</dbReference>
<dbReference type="Gene3D" id="2.60.120.200">
    <property type="match status" value="1"/>
</dbReference>
<keyword evidence="8 10" id="KW-0482">Metalloprotease</keyword>
<feature type="domain" description="Peptidase M12A" evidence="13">
    <location>
        <begin position="1"/>
        <end position="167"/>
    </location>
</feature>
<reference evidence="14 15" key="1">
    <citation type="journal article" date="2007" name="Science">
        <title>Sea anemone genome reveals ancestral eumetazoan gene repertoire and genomic organization.</title>
        <authorList>
            <person name="Putnam N.H."/>
            <person name="Srivastava M."/>
            <person name="Hellsten U."/>
            <person name="Dirks B."/>
            <person name="Chapman J."/>
            <person name="Salamov A."/>
            <person name="Terry A."/>
            <person name="Shapiro H."/>
            <person name="Lindquist E."/>
            <person name="Kapitonov V.V."/>
            <person name="Jurka J."/>
            <person name="Genikhovich G."/>
            <person name="Grigoriev I.V."/>
            <person name="Lucas S.M."/>
            <person name="Steele R.E."/>
            <person name="Finnerty J.R."/>
            <person name="Technau U."/>
            <person name="Martindale M.Q."/>
            <person name="Rokhsar D.S."/>
        </authorList>
    </citation>
    <scope>NUCLEOTIDE SEQUENCE [LARGE SCALE GENOMIC DNA]</scope>
    <source>
        <strain evidence="15">CH2 X CH6</strain>
    </source>
</reference>
<gene>
    <name evidence="14" type="ORF">NEMVEDRAFT_v1g131533</name>
</gene>
<dbReference type="SMART" id="SM00137">
    <property type="entry name" value="MAM"/>
    <property type="match status" value="1"/>
</dbReference>
<protein>
    <recommendedName>
        <fullName evidence="11">Metalloendopeptidase</fullName>
        <ecNumber evidence="11">3.4.24.-</ecNumber>
    </recommendedName>
</protein>
<dbReference type="PANTHER" id="PTHR10127:SF780">
    <property type="entry name" value="METALLOENDOPEPTIDASE"/>
    <property type="match status" value="1"/>
</dbReference>
<dbReference type="HOGENOM" id="CLU_034971_0_0_1"/>
<dbReference type="PROSITE" id="PS51864">
    <property type="entry name" value="ASTACIN"/>
    <property type="match status" value="1"/>
</dbReference>
<dbReference type="EC" id="3.4.24.-" evidence="11"/>
<feature type="domain" description="MAM" evidence="12">
    <location>
        <begin position="180"/>
        <end position="340"/>
    </location>
</feature>
<keyword evidence="15" id="KW-1185">Reference proteome</keyword>
<dbReference type="InterPro" id="IPR000998">
    <property type="entry name" value="MAM_dom"/>
</dbReference>
<dbReference type="eggNOG" id="KOG3714">
    <property type="taxonomic scope" value="Eukaryota"/>
</dbReference>
<evidence type="ECO:0000256" key="11">
    <source>
        <dbReference type="RuleBase" id="RU361183"/>
    </source>
</evidence>
<dbReference type="SUPFAM" id="SSF55486">
    <property type="entry name" value="Metalloproteases ('zincins'), catalytic domain"/>
    <property type="match status" value="1"/>
</dbReference>
<evidence type="ECO:0000259" key="13">
    <source>
        <dbReference type="PROSITE" id="PS51864"/>
    </source>
</evidence>
<dbReference type="PRINTS" id="PR00020">
    <property type="entry name" value="MAMDOMAIN"/>
</dbReference>
<dbReference type="CDD" id="cd04280">
    <property type="entry name" value="ZnMc_astacin_like"/>
    <property type="match status" value="1"/>
</dbReference>
<dbReference type="Gene3D" id="3.40.390.10">
    <property type="entry name" value="Collagenase (Catalytic Domain)"/>
    <property type="match status" value="1"/>
</dbReference>
<evidence type="ECO:0000256" key="1">
    <source>
        <dbReference type="ARBA" id="ARBA00004613"/>
    </source>
</evidence>
<dbReference type="AlphaFoldDB" id="A7STT7"/>
<keyword evidence="5" id="KW-0677">Repeat</keyword>
<dbReference type="GO" id="GO:0004222">
    <property type="term" value="F:metalloendopeptidase activity"/>
    <property type="evidence" value="ECO:0000318"/>
    <property type="project" value="GO_Central"/>
</dbReference>
<keyword evidence="2" id="KW-0964">Secreted</keyword>
<feature type="active site" evidence="10">
    <location>
        <position position="65"/>
    </location>
</feature>
<evidence type="ECO:0000256" key="9">
    <source>
        <dbReference type="ARBA" id="ARBA00023157"/>
    </source>
</evidence>
<evidence type="ECO:0000256" key="2">
    <source>
        <dbReference type="ARBA" id="ARBA00022525"/>
    </source>
</evidence>
<feature type="binding site" evidence="10">
    <location>
        <position position="68"/>
    </location>
    <ligand>
        <name>Zn(2+)</name>
        <dbReference type="ChEBI" id="CHEBI:29105"/>
        <note>catalytic</note>
    </ligand>
</feature>
<dbReference type="PROSITE" id="PS00740">
    <property type="entry name" value="MAM_1"/>
    <property type="match status" value="1"/>
</dbReference>
<dbReference type="GO" id="GO:0006508">
    <property type="term" value="P:proteolysis"/>
    <property type="evidence" value="ECO:0007669"/>
    <property type="project" value="UniProtKB-KW"/>
</dbReference>
<dbReference type="InterPro" id="IPR034035">
    <property type="entry name" value="Astacin-like_dom"/>
</dbReference>
<evidence type="ECO:0000256" key="5">
    <source>
        <dbReference type="ARBA" id="ARBA00022737"/>
    </source>
</evidence>
<dbReference type="PROSITE" id="PS50060">
    <property type="entry name" value="MAM_2"/>
    <property type="match status" value="1"/>
</dbReference>
<evidence type="ECO:0000256" key="7">
    <source>
        <dbReference type="ARBA" id="ARBA00022833"/>
    </source>
</evidence>
<evidence type="ECO:0000256" key="10">
    <source>
        <dbReference type="PROSITE-ProRule" id="PRU01211"/>
    </source>
</evidence>
<dbReference type="GO" id="GO:0016020">
    <property type="term" value="C:membrane"/>
    <property type="evidence" value="ECO:0007669"/>
    <property type="project" value="InterPro"/>
</dbReference>
<comment type="caution">
    <text evidence="10">Lacks conserved residue(s) required for the propagation of feature annotation.</text>
</comment>
<dbReference type="InParanoid" id="A7STT7"/>
<dbReference type="GO" id="GO:0005615">
    <property type="term" value="C:extracellular space"/>
    <property type="evidence" value="ECO:0000318"/>
    <property type="project" value="GO_Central"/>
</dbReference>
<keyword evidence="7 10" id="KW-0862">Zinc</keyword>
<dbReference type="PANTHER" id="PTHR10127">
    <property type="entry name" value="DISCOIDIN, CUB, EGF, LAMININ , AND ZINC METALLOPROTEASE DOMAIN CONTAINING"/>
    <property type="match status" value="1"/>
</dbReference>
<keyword evidence="4 10" id="KW-0479">Metal-binding</keyword>